<reference evidence="1" key="1">
    <citation type="submission" date="2023-12" db="EMBL/GenBank/DDBJ databases">
        <title>Genome assembly of Anisodus tanguticus.</title>
        <authorList>
            <person name="Wang Y.-J."/>
        </authorList>
    </citation>
    <scope>NUCLEOTIDE SEQUENCE</scope>
    <source>
        <strain evidence="1">KB-2021</strain>
        <tissue evidence="1">Leaf</tissue>
    </source>
</reference>
<proteinExistence type="predicted"/>
<comment type="caution">
    <text evidence="1">The sequence shown here is derived from an EMBL/GenBank/DDBJ whole genome shotgun (WGS) entry which is preliminary data.</text>
</comment>
<sequence length="81" mass="8989">MAANWAGLPNDLIDLIAKRPQLMIIENGISMICDKSTCGLHHILRGCSMSHLLRGMVTRDGHMDTLEVLVYLADILFVILV</sequence>
<dbReference type="Proteomes" id="UP001291623">
    <property type="component" value="Unassembled WGS sequence"/>
</dbReference>
<protein>
    <submittedName>
        <fullName evidence="1">Uncharacterized protein</fullName>
    </submittedName>
</protein>
<accession>A0AAE1V2Y7</accession>
<dbReference type="AlphaFoldDB" id="A0AAE1V2Y7"/>
<dbReference type="EMBL" id="JAVYJV010000015">
    <property type="protein sequence ID" value="KAK4353302.1"/>
    <property type="molecule type" value="Genomic_DNA"/>
</dbReference>
<evidence type="ECO:0000313" key="1">
    <source>
        <dbReference type="EMBL" id="KAK4353302.1"/>
    </source>
</evidence>
<evidence type="ECO:0000313" key="2">
    <source>
        <dbReference type="Proteomes" id="UP001291623"/>
    </source>
</evidence>
<keyword evidence="2" id="KW-1185">Reference proteome</keyword>
<organism evidence="1 2">
    <name type="scientific">Anisodus tanguticus</name>
    <dbReference type="NCBI Taxonomy" id="243964"/>
    <lineage>
        <taxon>Eukaryota</taxon>
        <taxon>Viridiplantae</taxon>
        <taxon>Streptophyta</taxon>
        <taxon>Embryophyta</taxon>
        <taxon>Tracheophyta</taxon>
        <taxon>Spermatophyta</taxon>
        <taxon>Magnoliopsida</taxon>
        <taxon>eudicotyledons</taxon>
        <taxon>Gunneridae</taxon>
        <taxon>Pentapetalae</taxon>
        <taxon>asterids</taxon>
        <taxon>lamiids</taxon>
        <taxon>Solanales</taxon>
        <taxon>Solanaceae</taxon>
        <taxon>Solanoideae</taxon>
        <taxon>Hyoscyameae</taxon>
        <taxon>Anisodus</taxon>
    </lineage>
</organism>
<name>A0AAE1V2Y7_9SOLA</name>
<gene>
    <name evidence="1" type="ORF">RND71_028820</name>
</gene>